<evidence type="ECO:0000313" key="17">
    <source>
        <dbReference type="EMBL" id="KAF9456359.1"/>
    </source>
</evidence>
<dbReference type="SUPFAM" id="SSF48264">
    <property type="entry name" value="Cytochrome P450"/>
    <property type="match status" value="1"/>
</dbReference>
<keyword evidence="18" id="KW-1185">Reference proteome</keyword>
<sequence length="549" mass="62611">MDVFNHVPTFSDAGPFVLLPAIIYGIYFLTSFGSRERGLPPGPPTKPLIGNLDIFPTGHIHLQFLQWAKIYGDVFSLKLMNKTMIILNNPTLVKEIIDKRSLSSSNRPKSIILDKLIPHNMNLGAGRFANETWRVLRKSSAQLLNADNFRNFKDYQYAEATQLMWDLAQNPTEWYNHIHRYTTSFAMGIVYGKRSPSIYSSDMKEFFSTHHKFLHAMNIDTMPPVDLFPVLNWVPEYLVQWKKTVTDARISHEALYYRLLSTVRQRREEGRGNGCFLEQALENSEEWGLTSDELLMNLGAVLIQGSDTSSAAMQNLLLCLVAFPDAQAKAREEIDKVVGSERAPRWDDLVNLPYTMALVEEANRFRPVGPLGLPHEMVRDEVVDGFLYPKDAVVWINIYAIFHDERYFDKPNEFIPERFLKHPYGVMEAVLDDPARRANLFFGGGRRVCPGITFAKSSLELNLVNLVWAFNLLPSKDPITGCEVLPNLDDYSTGVTATPKPTPVRIELRSEKHMQVMTHQFATVAEVLAPYEQELSQEDAHLLKEARNF</sequence>
<feature type="transmembrane region" description="Helical" evidence="16">
    <location>
        <begin position="13"/>
        <end position="30"/>
    </location>
</feature>
<dbReference type="InterPro" id="IPR017972">
    <property type="entry name" value="Cyt_P450_CS"/>
</dbReference>
<dbReference type="PANTHER" id="PTHR46300">
    <property type="entry name" value="P450, PUTATIVE (EUROFUNG)-RELATED-RELATED"/>
    <property type="match status" value="1"/>
</dbReference>
<dbReference type="EMBL" id="MU150433">
    <property type="protein sequence ID" value="KAF9456359.1"/>
    <property type="molecule type" value="Genomic_DNA"/>
</dbReference>
<protein>
    <submittedName>
        <fullName evidence="17">Cytochrome P450</fullName>
    </submittedName>
</protein>
<organism evidence="17 18">
    <name type="scientific">Collybia nuda</name>
    <dbReference type="NCBI Taxonomy" id="64659"/>
    <lineage>
        <taxon>Eukaryota</taxon>
        <taxon>Fungi</taxon>
        <taxon>Dikarya</taxon>
        <taxon>Basidiomycota</taxon>
        <taxon>Agaricomycotina</taxon>
        <taxon>Agaricomycetes</taxon>
        <taxon>Agaricomycetidae</taxon>
        <taxon>Agaricales</taxon>
        <taxon>Tricholomatineae</taxon>
        <taxon>Clitocybaceae</taxon>
        <taxon>Collybia</taxon>
    </lineage>
</organism>
<comment type="cofactor">
    <cofactor evidence="1 14">
        <name>heme</name>
        <dbReference type="ChEBI" id="CHEBI:30413"/>
    </cofactor>
</comment>
<keyword evidence="13" id="KW-0325">Glycoprotein</keyword>
<dbReference type="GO" id="GO:0005506">
    <property type="term" value="F:iron ion binding"/>
    <property type="evidence" value="ECO:0007669"/>
    <property type="project" value="InterPro"/>
</dbReference>
<evidence type="ECO:0000256" key="5">
    <source>
        <dbReference type="ARBA" id="ARBA00022617"/>
    </source>
</evidence>
<evidence type="ECO:0000256" key="13">
    <source>
        <dbReference type="ARBA" id="ARBA00023180"/>
    </source>
</evidence>
<comment type="similarity">
    <text evidence="4 15">Belongs to the cytochrome P450 family.</text>
</comment>
<reference evidence="17" key="1">
    <citation type="submission" date="2020-11" db="EMBL/GenBank/DDBJ databases">
        <authorList>
            <consortium name="DOE Joint Genome Institute"/>
            <person name="Ahrendt S."/>
            <person name="Riley R."/>
            <person name="Andreopoulos W."/>
            <person name="Labutti K."/>
            <person name="Pangilinan J."/>
            <person name="Ruiz-Duenas F.J."/>
            <person name="Barrasa J.M."/>
            <person name="Sanchez-Garcia M."/>
            <person name="Camarero S."/>
            <person name="Miyauchi S."/>
            <person name="Serrano A."/>
            <person name="Linde D."/>
            <person name="Babiker R."/>
            <person name="Drula E."/>
            <person name="Ayuso-Fernandez I."/>
            <person name="Pacheco R."/>
            <person name="Padilla G."/>
            <person name="Ferreira P."/>
            <person name="Barriuso J."/>
            <person name="Kellner H."/>
            <person name="Castanera R."/>
            <person name="Alfaro M."/>
            <person name="Ramirez L."/>
            <person name="Pisabarro A.G."/>
            <person name="Kuo A."/>
            <person name="Tritt A."/>
            <person name="Lipzen A."/>
            <person name="He G."/>
            <person name="Yan M."/>
            <person name="Ng V."/>
            <person name="Cullen D."/>
            <person name="Martin F."/>
            <person name="Rosso M.-N."/>
            <person name="Henrissat B."/>
            <person name="Hibbett D."/>
            <person name="Martinez A.T."/>
            <person name="Grigoriev I.V."/>
        </authorList>
    </citation>
    <scope>NUCLEOTIDE SEQUENCE</scope>
    <source>
        <strain evidence="17">CBS 247.69</strain>
    </source>
</reference>
<dbReference type="Gene3D" id="1.10.630.10">
    <property type="entry name" value="Cytochrome P450"/>
    <property type="match status" value="1"/>
</dbReference>
<keyword evidence="7 14" id="KW-0479">Metal-binding</keyword>
<accession>A0A9P5XTC6</accession>
<dbReference type="PROSITE" id="PS00086">
    <property type="entry name" value="CYTOCHROME_P450"/>
    <property type="match status" value="1"/>
</dbReference>
<evidence type="ECO:0000256" key="7">
    <source>
        <dbReference type="ARBA" id="ARBA00022723"/>
    </source>
</evidence>
<evidence type="ECO:0000256" key="11">
    <source>
        <dbReference type="ARBA" id="ARBA00023033"/>
    </source>
</evidence>
<dbReference type="GO" id="GO:0016705">
    <property type="term" value="F:oxidoreductase activity, acting on paired donors, with incorporation or reduction of molecular oxygen"/>
    <property type="evidence" value="ECO:0007669"/>
    <property type="project" value="InterPro"/>
</dbReference>
<evidence type="ECO:0000256" key="3">
    <source>
        <dbReference type="ARBA" id="ARBA00005179"/>
    </source>
</evidence>
<dbReference type="GO" id="GO:0004497">
    <property type="term" value="F:monooxygenase activity"/>
    <property type="evidence" value="ECO:0007669"/>
    <property type="project" value="UniProtKB-KW"/>
</dbReference>
<dbReference type="Proteomes" id="UP000807353">
    <property type="component" value="Unassembled WGS sequence"/>
</dbReference>
<dbReference type="GO" id="GO:0020037">
    <property type="term" value="F:heme binding"/>
    <property type="evidence" value="ECO:0007669"/>
    <property type="project" value="InterPro"/>
</dbReference>
<dbReference type="PANTHER" id="PTHR46300:SF2">
    <property type="entry name" value="CYTOCHROME P450 MONOOXYGENASE ALNH-RELATED"/>
    <property type="match status" value="1"/>
</dbReference>
<dbReference type="PRINTS" id="PR00385">
    <property type="entry name" value="P450"/>
</dbReference>
<comment type="caution">
    <text evidence="17">The sequence shown here is derived from an EMBL/GenBank/DDBJ whole genome shotgun (WGS) entry which is preliminary data.</text>
</comment>
<evidence type="ECO:0000256" key="4">
    <source>
        <dbReference type="ARBA" id="ARBA00010617"/>
    </source>
</evidence>
<keyword evidence="10 14" id="KW-0408">Iron</keyword>
<keyword evidence="12 16" id="KW-0472">Membrane</keyword>
<dbReference type="Pfam" id="PF00067">
    <property type="entry name" value="p450"/>
    <property type="match status" value="1"/>
</dbReference>
<dbReference type="InterPro" id="IPR002401">
    <property type="entry name" value="Cyt_P450_E_grp-I"/>
</dbReference>
<dbReference type="GO" id="GO:0016020">
    <property type="term" value="C:membrane"/>
    <property type="evidence" value="ECO:0007669"/>
    <property type="project" value="UniProtKB-SubCell"/>
</dbReference>
<evidence type="ECO:0000313" key="18">
    <source>
        <dbReference type="Proteomes" id="UP000807353"/>
    </source>
</evidence>
<evidence type="ECO:0000256" key="14">
    <source>
        <dbReference type="PIRSR" id="PIRSR602401-1"/>
    </source>
</evidence>
<comment type="pathway">
    <text evidence="3">Secondary metabolite biosynthesis.</text>
</comment>
<gene>
    <name evidence="17" type="ORF">BDZ94DRAFT_1275885</name>
</gene>
<dbReference type="PRINTS" id="PR00463">
    <property type="entry name" value="EP450I"/>
</dbReference>
<evidence type="ECO:0000256" key="9">
    <source>
        <dbReference type="ARBA" id="ARBA00023002"/>
    </source>
</evidence>
<keyword evidence="5 14" id="KW-0349">Heme</keyword>
<keyword evidence="6 16" id="KW-0812">Transmembrane</keyword>
<evidence type="ECO:0000256" key="2">
    <source>
        <dbReference type="ARBA" id="ARBA00004167"/>
    </source>
</evidence>
<evidence type="ECO:0000256" key="8">
    <source>
        <dbReference type="ARBA" id="ARBA00022989"/>
    </source>
</evidence>
<evidence type="ECO:0000256" key="16">
    <source>
        <dbReference type="SAM" id="Phobius"/>
    </source>
</evidence>
<feature type="binding site" description="axial binding residue" evidence="14">
    <location>
        <position position="449"/>
    </location>
    <ligand>
        <name>heme</name>
        <dbReference type="ChEBI" id="CHEBI:30413"/>
    </ligand>
    <ligandPart>
        <name>Fe</name>
        <dbReference type="ChEBI" id="CHEBI:18248"/>
    </ligandPart>
</feature>
<dbReference type="AlphaFoldDB" id="A0A9P5XTC6"/>
<evidence type="ECO:0000256" key="15">
    <source>
        <dbReference type="RuleBase" id="RU000461"/>
    </source>
</evidence>
<evidence type="ECO:0000256" key="12">
    <source>
        <dbReference type="ARBA" id="ARBA00023136"/>
    </source>
</evidence>
<keyword evidence="9 15" id="KW-0560">Oxidoreductase</keyword>
<dbReference type="CDD" id="cd11065">
    <property type="entry name" value="CYP64-like"/>
    <property type="match status" value="1"/>
</dbReference>
<evidence type="ECO:0000256" key="10">
    <source>
        <dbReference type="ARBA" id="ARBA00023004"/>
    </source>
</evidence>
<evidence type="ECO:0000256" key="6">
    <source>
        <dbReference type="ARBA" id="ARBA00022692"/>
    </source>
</evidence>
<name>A0A9P5XTC6_9AGAR</name>
<dbReference type="InterPro" id="IPR001128">
    <property type="entry name" value="Cyt_P450"/>
</dbReference>
<proteinExistence type="inferred from homology"/>
<keyword evidence="11 15" id="KW-0503">Monooxygenase</keyword>
<dbReference type="InterPro" id="IPR050364">
    <property type="entry name" value="Cytochrome_P450_fung"/>
</dbReference>
<evidence type="ECO:0000256" key="1">
    <source>
        <dbReference type="ARBA" id="ARBA00001971"/>
    </source>
</evidence>
<comment type="subcellular location">
    <subcellularLocation>
        <location evidence="2">Membrane</location>
        <topology evidence="2">Single-pass membrane protein</topology>
    </subcellularLocation>
</comment>
<dbReference type="InterPro" id="IPR036396">
    <property type="entry name" value="Cyt_P450_sf"/>
</dbReference>
<dbReference type="OrthoDB" id="1103324at2759"/>
<keyword evidence="8 16" id="KW-1133">Transmembrane helix</keyword>